<dbReference type="Proteomes" id="UP000321721">
    <property type="component" value="Unassembled WGS sequence"/>
</dbReference>
<protein>
    <submittedName>
        <fullName evidence="2">Uncharacterized protein</fullName>
    </submittedName>
</protein>
<gene>
    <name evidence="2" type="ORF">FRY74_04600</name>
</gene>
<name>A0A5C6RUD7_9FLAO</name>
<accession>A0A5C6RUD7</accession>
<keyword evidence="3" id="KW-1185">Reference proteome</keyword>
<evidence type="ECO:0000313" key="2">
    <source>
        <dbReference type="EMBL" id="TXB65853.1"/>
    </source>
</evidence>
<feature type="chain" id="PRO_5022958117" evidence="1">
    <location>
        <begin position="21"/>
        <end position="169"/>
    </location>
</feature>
<keyword evidence="1" id="KW-0732">Signal</keyword>
<dbReference type="RefSeq" id="WP_147099095.1">
    <property type="nucleotide sequence ID" value="NZ_VOOS01000002.1"/>
</dbReference>
<feature type="signal peptide" evidence="1">
    <location>
        <begin position="1"/>
        <end position="20"/>
    </location>
</feature>
<proteinExistence type="predicted"/>
<reference evidence="2 3" key="1">
    <citation type="submission" date="2019-08" db="EMBL/GenBank/DDBJ databases">
        <title>Genome of Vicingus serpentipes NCIMB 15042.</title>
        <authorList>
            <person name="Bowman J.P."/>
        </authorList>
    </citation>
    <scope>NUCLEOTIDE SEQUENCE [LARGE SCALE GENOMIC DNA]</scope>
    <source>
        <strain evidence="2 3">NCIMB 15042</strain>
    </source>
</reference>
<comment type="caution">
    <text evidence="2">The sequence shown here is derived from an EMBL/GenBank/DDBJ whole genome shotgun (WGS) entry which is preliminary data.</text>
</comment>
<evidence type="ECO:0000256" key="1">
    <source>
        <dbReference type="SAM" id="SignalP"/>
    </source>
</evidence>
<evidence type="ECO:0000313" key="3">
    <source>
        <dbReference type="Proteomes" id="UP000321721"/>
    </source>
</evidence>
<organism evidence="2 3">
    <name type="scientific">Vicingus serpentipes</name>
    <dbReference type="NCBI Taxonomy" id="1926625"/>
    <lineage>
        <taxon>Bacteria</taxon>
        <taxon>Pseudomonadati</taxon>
        <taxon>Bacteroidota</taxon>
        <taxon>Flavobacteriia</taxon>
        <taxon>Flavobacteriales</taxon>
        <taxon>Vicingaceae</taxon>
        <taxon>Vicingus</taxon>
    </lineage>
</organism>
<dbReference type="AlphaFoldDB" id="A0A5C6RUD7"/>
<dbReference type="EMBL" id="VOOS01000002">
    <property type="protein sequence ID" value="TXB65853.1"/>
    <property type="molecule type" value="Genomic_DNA"/>
</dbReference>
<sequence length="169" mass="19987">MKFILTSTLLFLTLSLLSQAQDENFYLADSKISWSKAYKTDKTKEQVFKYFEDSELFNEFKIINDQIFAVLKPHATNPKITGVAGVHKIVNDNDFKGDVSIVYLAKEKEYVVTFEKLKFVGRGNYFKKKEEQLFEDHFLQKDISEYRLYFLKKPKTVYNQTFDKIFIIK</sequence>